<sequence>MNVLQRGFAELGLGWPEDTPVETVTATDTTHFESVSASHVVETGSLGVVRERDALSG</sequence>
<dbReference type="AlphaFoldDB" id="A0A1H6JCA6"/>
<name>A0A1H6JCA6_9EURY</name>
<reference evidence="1 2" key="1">
    <citation type="submission" date="2016-10" db="EMBL/GenBank/DDBJ databases">
        <authorList>
            <person name="de Groot N.N."/>
        </authorList>
    </citation>
    <scope>NUCLEOTIDE SEQUENCE [LARGE SCALE GENOMIC DNA]</scope>
    <source>
        <strain evidence="1 2">IBRC-M10418</strain>
    </source>
</reference>
<organism evidence="1 2">
    <name type="scientific">Halopenitus malekzadehii</name>
    <dbReference type="NCBI Taxonomy" id="1267564"/>
    <lineage>
        <taxon>Archaea</taxon>
        <taxon>Methanobacteriati</taxon>
        <taxon>Methanobacteriota</taxon>
        <taxon>Stenosarchaea group</taxon>
        <taxon>Halobacteria</taxon>
        <taxon>Halobacteriales</taxon>
        <taxon>Haloferacaceae</taxon>
        <taxon>Halopenitus</taxon>
    </lineage>
</organism>
<proteinExistence type="predicted"/>
<keyword evidence="2" id="KW-1185">Reference proteome</keyword>
<gene>
    <name evidence="1" type="ORF">SAMN05192561_11061</name>
</gene>
<accession>A0A1H6JCA6</accession>
<dbReference type="Proteomes" id="UP000199215">
    <property type="component" value="Unassembled WGS sequence"/>
</dbReference>
<evidence type="ECO:0000313" key="2">
    <source>
        <dbReference type="Proteomes" id="UP000199215"/>
    </source>
</evidence>
<dbReference type="EMBL" id="FNWU01000010">
    <property type="protein sequence ID" value="SEH59466.1"/>
    <property type="molecule type" value="Genomic_DNA"/>
</dbReference>
<evidence type="ECO:0000313" key="1">
    <source>
        <dbReference type="EMBL" id="SEH59466.1"/>
    </source>
</evidence>
<protein>
    <submittedName>
        <fullName evidence="1">Putative transposase</fullName>
    </submittedName>
</protein>